<dbReference type="InterPro" id="IPR003439">
    <property type="entry name" value="ABC_transporter-like_ATP-bd"/>
</dbReference>
<dbReference type="GO" id="GO:0016887">
    <property type="term" value="F:ATP hydrolysis activity"/>
    <property type="evidence" value="ECO:0007669"/>
    <property type="project" value="InterPro"/>
</dbReference>
<keyword evidence="11" id="KW-1185">Reference proteome</keyword>
<reference evidence="10" key="1">
    <citation type="submission" date="2023-05" db="EMBL/GenBank/DDBJ databases">
        <title>Anaerotaeda fermentans gen. nov., sp. nov., a novel anaerobic planctomycete of the new family within the order Sedimentisphaerales isolated from Taman Peninsula, Russia.</title>
        <authorList>
            <person name="Khomyakova M.A."/>
            <person name="Merkel A.Y."/>
            <person name="Slobodkin A.I."/>
        </authorList>
    </citation>
    <scope>NUCLEOTIDE SEQUENCE</scope>
    <source>
        <strain evidence="10">M17dextr</strain>
    </source>
</reference>
<gene>
    <name evidence="10" type="ORF">QJ522_20235</name>
</gene>
<organism evidence="10 11">
    <name type="scientific">Anaerobaca lacustris</name>
    <dbReference type="NCBI Taxonomy" id="3044600"/>
    <lineage>
        <taxon>Bacteria</taxon>
        <taxon>Pseudomonadati</taxon>
        <taxon>Planctomycetota</taxon>
        <taxon>Phycisphaerae</taxon>
        <taxon>Sedimentisphaerales</taxon>
        <taxon>Anaerobacaceae</taxon>
        <taxon>Anaerobaca</taxon>
    </lineage>
</organism>
<dbReference type="CDD" id="cd03216">
    <property type="entry name" value="ABC_Carb_Monos_I"/>
    <property type="match status" value="1"/>
</dbReference>
<keyword evidence="8" id="KW-0472">Membrane</keyword>
<dbReference type="CDD" id="cd03215">
    <property type="entry name" value="ABC_Carb_Monos_II"/>
    <property type="match status" value="1"/>
</dbReference>
<evidence type="ECO:0000256" key="5">
    <source>
        <dbReference type="ARBA" id="ARBA00022741"/>
    </source>
</evidence>
<keyword evidence="3" id="KW-0762">Sugar transport</keyword>
<dbReference type="InterPro" id="IPR017871">
    <property type="entry name" value="ABC_transporter-like_CS"/>
</dbReference>
<proteinExistence type="predicted"/>
<dbReference type="SMART" id="SM00382">
    <property type="entry name" value="AAA"/>
    <property type="match status" value="2"/>
</dbReference>
<keyword evidence="7" id="KW-1278">Translocase</keyword>
<dbReference type="PANTHER" id="PTHR43790:SF3">
    <property type="entry name" value="D-ALLOSE IMPORT ATP-BINDING PROTEIN ALSA-RELATED"/>
    <property type="match status" value="1"/>
</dbReference>
<keyword evidence="1" id="KW-0813">Transport</keyword>
<dbReference type="Proteomes" id="UP001431776">
    <property type="component" value="Unassembled WGS sequence"/>
</dbReference>
<feature type="domain" description="ABC transporter" evidence="9">
    <location>
        <begin position="6"/>
        <end position="243"/>
    </location>
</feature>
<evidence type="ECO:0000256" key="1">
    <source>
        <dbReference type="ARBA" id="ARBA00022448"/>
    </source>
</evidence>
<dbReference type="GO" id="GO:0005524">
    <property type="term" value="F:ATP binding"/>
    <property type="evidence" value="ECO:0007669"/>
    <property type="project" value="UniProtKB-KW"/>
</dbReference>
<dbReference type="InterPro" id="IPR050107">
    <property type="entry name" value="ABC_carbohydrate_import_ATPase"/>
</dbReference>
<keyword evidence="5" id="KW-0547">Nucleotide-binding</keyword>
<keyword evidence="4" id="KW-0677">Repeat</keyword>
<dbReference type="Pfam" id="PF00005">
    <property type="entry name" value="ABC_tran"/>
    <property type="match status" value="2"/>
</dbReference>
<dbReference type="SUPFAM" id="SSF52540">
    <property type="entry name" value="P-loop containing nucleoside triphosphate hydrolases"/>
    <property type="match status" value="2"/>
</dbReference>
<dbReference type="RefSeq" id="WP_349246810.1">
    <property type="nucleotide sequence ID" value="NZ_JASCXX010000035.1"/>
</dbReference>
<protein>
    <submittedName>
        <fullName evidence="10">Sugar ABC transporter ATP-binding protein</fullName>
    </submittedName>
</protein>
<name>A0AAW6U0I4_9BACT</name>
<dbReference type="PROSITE" id="PS00211">
    <property type="entry name" value="ABC_TRANSPORTER_1"/>
    <property type="match status" value="1"/>
</dbReference>
<evidence type="ECO:0000256" key="2">
    <source>
        <dbReference type="ARBA" id="ARBA00022475"/>
    </source>
</evidence>
<evidence type="ECO:0000256" key="8">
    <source>
        <dbReference type="ARBA" id="ARBA00023136"/>
    </source>
</evidence>
<evidence type="ECO:0000256" key="3">
    <source>
        <dbReference type="ARBA" id="ARBA00022597"/>
    </source>
</evidence>
<evidence type="ECO:0000256" key="6">
    <source>
        <dbReference type="ARBA" id="ARBA00022840"/>
    </source>
</evidence>
<feature type="domain" description="ABC transporter" evidence="9">
    <location>
        <begin position="242"/>
        <end position="502"/>
    </location>
</feature>
<keyword evidence="2" id="KW-1003">Cell membrane</keyword>
<evidence type="ECO:0000313" key="10">
    <source>
        <dbReference type="EMBL" id="MDI6451402.1"/>
    </source>
</evidence>
<dbReference type="AlphaFoldDB" id="A0AAW6U0I4"/>
<accession>A0AAW6U0I4</accession>
<dbReference type="InterPro" id="IPR003593">
    <property type="entry name" value="AAA+_ATPase"/>
</dbReference>
<comment type="caution">
    <text evidence="10">The sequence shown here is derived from an EMBL/GenBank/DDBJ whole genome shotgun (WGS) entry which is preliminary data.</text>
</comment>
<dbReference type="EMBL" id="JASCXX010000035">
    <property type="protein sequence ID" value="MDI6451402.1"/>
    <property type="molecule type" value="Genomic_DNA"/>
</dbReference>
<keyword evidence="6 10" id="KW-0067">ATP-binding</keyword>
<evidence type="ECO:0000313" key="11">
    <source>
        <dbReference type="Proteomes" id="UP001431776"/>
    </source>
</evidence>
<dbReference type="InterPro" id="IPR027417">
    <property type="entry name" value="P-loop_NTPase"/>
</dbReference>
<evidence type="ECO:0000259" key="9">
    <source>
        <dbReference type="PROSITE" id="PS50893"/>
    </source>
</evidence>
<evidence type="ECO:0000256" key="4">
    <source>
        <dbReference type="ARBA" id="ARBA00022737"/>
    </source>
</evidence>
<dbReference type="Gene3D" id="3.40.50.300">
    <property type="entry name" value="P-loop containing nucleotide triphosphate hydrolases"/>
    <property type="match status" value="2"/>
</dbReference>
<dbReference type="PROSITE" id="PS50893">
    <property type="entry name" value="ABC_TRANSPORTER_2"/>
    <property type="match status" value="2"/>
</dbReference>
<sequence>MSDPILQFEHISKSFFGARALHDVSLAVRPGSVMGLIGENGAGKSTLMNILGGVLQPDEGRMRLCGRPYCTAGPADATAAGIAFIHQELNLFGNLSIIDNLFIDGFPRLGRTPLIHRRQATRRATAALAAVELDLSPKTRVDRLTPGNKQLVEIAKALHGGARIIIFDEPTTSLTSRETQRLFSLIERLRRDGCTILYISHALADVLRLADEIAVLRDGQVVQTGPRETFDIDTMIAAMVGRRIDQLYPTRRGAPGDRVLMSVSRVTEPGQVKDISFDLHEGEVLGLFGLMGSGRTELGRILFGLDPFRSGRIEVCGQSQRKRTARRSIAGRMAFVPEDRREEGLLMEASVAENMALVALPRYRRNRILSTLDRSALRRTLDDMIGALKVRCVDPRTDAVKNLSGGNQQKVVIGKWLLAEPVVCIMDEPTRGIDVGAKYEVYSIIGDLADRGAGVVCVSSELEELTGMCDTLLVMSRGRIRGRFRRSEFNEERILAAAFEGHLECESPEKSGASDPCIR</sequence>
<evidence type="ECO:0000256" key="7">
    <source>
        <dbReference type="ARBA" id="ARBA00022967"/>
    </source>
</evidence>
<dbReference type="PANTHER" id="PTHR43790">
    <property type="entry name" value="CARBOHYDRATE TRANSPORT ATP-BINDING PROTEIN MG119-RELATED"/>
    <property type="match status" value="1"/>
</dbReference>